<keyword evidence="8" id="KW-1185">Reference proteome</keyword>
<dbReference type="InterPro" id="IPR036236">
    <property type="entry name" value="Znf_C2H2_sf"/>
</dbReference>
<name>A0A0E0IIQ2_ORYNI</name>
<dbReference type="InterPro" id="IPR003656">
    <property type="entry name" value="Znf_BED"/>
</dbReference>
<dbReference type="PANTHER" id="PTHR34396">
    <property type="entry name" value="OS03G0264950 PROTEIN-RELATED"/>
    <property type="match status" value="1"/>
</dbReference>
<dbReference type="Gene3D" id="3.40.50.200">
    <property type="entry name" value="Peptidase S8/S53 domain"/>
    <property type="match status" value="1"/>
</dbReference>
<keyword evidence="1" id="KW-0479">Metal-binding</keyword>
<feature type="compositionally biased region" description="Basic and acidic residues" evidence="5">
    <location>
        <begin position="148"/>
        <end position="157"/>
    </location>
</feature>
<reference evidence="7" key="2">
    <citation type="submission" date="2018-04" db="EMBL/GenBank/DDBJ databases">
        <title>OnivRS2 (Oryza nivara Reference Sequence Version 2).</title>
        <authorList>
            <person name="Zhang J."/>
            <person name="Kudrna D."/>
            <person name="Lee S."/>
            <person name="Talag J."/>
            <person name="Rajasekar S."/>
            <person name="Welchert J."/>
            <person name="Hsing Y.-I."/>
            <person name="Wing R.A."/>
        </authorList>
    </citation>
    <scope>NUCLEOTIDE SEQUENCE [LARGE SCALE GENOMIC DNA]</scope>
    <source>
        <strain evidence="7">SL10</strain>
    </source>
</reference>
<feature type="region of interest" description="Disordered" evidence="5">
    <location>
        <begin position="119"/>
        <end position="233"/>
    </location>
</feature>
<dbReference type="InterPro" id="IPR041469">
    <property type="entry name" value="Subtilisin-like_FN3"/>
</dbReference>
<dbReference type="OMA" id="HYDPFLA"/>
<feature type="domain" description="BED-type" evidence="6">
    <location>
        <begin position="77"/>
        <end position="135"/>
    </location>
</feature>
<accession>A0A0E0IIQ2</accession>
<organism evidence="7">
    <name type="scientific">Oryza nivara</name>
    <name type="common">Indian wild rice</name>
    <name type="synonym">Oryza sativa f. spontanea</name>
    <dbReference type="NCBI Taxonomy" id="4536"/>
    <lineage>
        <taxon>Eukaryota</taxon>
        <taxon>Viridiplantae</taxon>
        <taxon>Streptophyta</taxon>
        <taxon>Embryophyta</taxon>
        <taxon>Tracheophyta</taxon>
        <taxon>Spermatophyta</taxon>
        <taxon>Magnoliopsida</taxon>
        <taxon>Liliopsida</taxon>
        <taxon>Poales</taxon>
        <taxon>Poaceae</taxon>
        <taxon>BOP clade</taxon>
        <taxon>Oryzoideae</taxon>
        <taxon>Oryzeae</taxon>
        <taxon>Oryzinae</taxon>
        <taxon>Oryza</taxon>
    </lineage>
</organism>
<dbReference type="GO" id="GO:0004252">
    <property type="term" value="F:serine-type endopeptidase activity"/>
    <property type="evidence" value="ECO:0007669"/>
    <property type="project" value="InterPro"/>
</dbReference>
<dbReference type="AlphaFoldDB" id="A0A0E0IIQ2"/>
<evidence type="ECO:0000259" key="6">
    <source>
        <dbReference type="PROSITE" id="PS50808"/>
    </source>
</evidence>
<evidence type="ECO:0000256" key="5">
    <source>
        <dbReference type="SAM" id="MobiDB-lite"/>
    </source>
</evidence>
<dbReference type="GO" id="GO:0008270">
    <property type="term" value="F:zinc ion binding"/>
    <property type="evidence" value="ECO:0007669"/>
    <property type="project" value="UniProtKB-KW"/>
</dbReference>
<dbReference type="HOGENOM" id="CLU_577958_0_0_1"/>
<dbReference type="EnsemblPlants" id="ONIVA09G07590.1">
    <property type="protein sequence ID" value="ONIVA09G07590.1"/>
    <property type="gene ID" value="ONIVA09G07590"/>
</dbReference>
<keyword evidence="2 4" id="KW-0863">Zinc-finger</keyword>
<evidence type="ECO:0000256" key="2">
    <source>
        <dbReference type="ARBA" id="ARBA00022771"/>
    </source>
</evidence>
<dbReference type="SMART" id="SM00614">
    <property type="entry name" value="ZnF_BED"/>
    <property type="match status" value="1"/>
</dbReference>
<dbReference type="Pfam" id="PF17766">
    <property type="entry name" value="fn3_6"/>
    <property type="match status" value="1"/>
</dbReference>
<dbReference type="GO" id="GO:1990837">
    <property type="term" value="F:sequence-specific double-stranded DNA binding"/>
    <property type="evidence" value="ECO:0007669"/>
    <property type="project" value="TreeGrafter"/>
</dbReference>
<dbReference type="InterPro" id="IPR053031">
    <property type="entry name" value="Cuticle_assoc_protein"/>
</dbReference>
<evidence type="ECO:0000256" key="3">
    <source>
        <dbReference type="ARBA" id="ARBA00022833"/>
    </source>
</evidence>
<dbReference type="Proteomes" id="UP000006591">
    <property type="component" value="Chromosome 9"/>
</dbReference>
<dbReference type="eggNOG" id="KOG1121">
    <property type="taxonomic scope" value="Eukaryota"/>
</dbReference>
<evidence type="ECO:0000313" key="8">
    <source>
        <dbReference type="Proteomes" id="UP000006591"/>
    </source>
</evidence>
<feature type="region of interest" description="Disordered" evidence="5">
    <location>
        <begin position="53"/>
        <end position="72"/>
    </location>
</feature>
<evidence type="ECO:0000256" key="4">
    <source>
        <dbReference type="PROSITE-ProRule" id="PRU00027"/>
    </source>
</evidence>
<reference evidence="7" key="1">
    <citation type="submission" date="2015-04" db="UniProtKB">
        <authorList>
            <consortium name="EnsemblPlants"/>
        </authorList>
    </citation>
    <scope>IDENTIFICATION</scope>
    <source>
        <strain evidence="7">SL10</strain>
    </source>
</reference>
<dbReference type="PANTHER" id="PTHR34396:SF32">
    <property type="entry name" value="OS09G0382120 PROTEIN"/>
    <property type="match status" value="1"/>
</dbReference>
<dbReference type="Gramene" id="ONIVA09G07590.1">
    <property type="protein sequence ID" value="ONIVA09G07590.1"/>
    <property type="gene ID" value="ONIVA09G07590"/>
</dbReference>
<dbReference type="STRING" id="4536.A0A0E0IIQ2"/>
<dbReference type="Gene3D" id="2.60.40.2310">
    <property type="match status" value="1"/>
</dbReference>
<evidence type="ECO:0000313" key="7">
    <source>
        <dbReference type="EnsemblPlants" id="ONIVA09G07590.1"/>
    </source>
</evidence>
<dbReference type="PROSITE" id="PS50808">
    <property type="entry name" value="ZF_BED"/>
    <property type="match status" value="1"/>
</dbReference>
<protein>
    <recommendedName>
        <fullName evidence="6">BED-type domain-containing protein</fullName>
    </recommendedName>
</protein>
<proteinExistence type="predicted"/>
<dbReference type="GO" id="GO:0005634">
    <property type="term" value="C:nucleus"/>
    <property type="evidence" value="ECO:0007669"/>
    <property type="project" value="TreeGrafter"/>
</dbReference>
<feature type="compositionally biased region" description="Polar residues" evidence="5">
    <location>
        <begin position="215"/>
        <end position="224"/>
    </location>
</feature>
<dbReference type="GO" id="GO:0006508">
    <property type="term" value="P:proteolysis"/>
    <property type="evidence" value="ECO:0007669"/>
    <property type="project" value="InterPro"/>
</dbReference>
<keyword evidence="3" id="KW-0862">Zinc</keyword>
<dbReference type="InterPro" id="IPR036852">
    <property type="entry name" value="Peptidase_S8/S53_dom_sf"/>
</dbReference>
<dbReference type="Pfam" id="PF02892">
    <property type="entry name" value="zf-BED"/>
    <property type="match status" value="1"/>
</dbReference>
<sequence>MGFKPFFQFRHGLYSLEIGAHEGMDQDCDGANHGGTEEERALKGMADKLENADDMVEQEESSGSAPSPLFLGTRPKRLRSKVWDDFTPIYIDGKLARAECMHCHQVFNSNSTNGTSRLLKHQAKCSPHPQKRPMQQKLPFPPSSQKSLMEHNSDPTQKKLPFLPISQKRCSGTDDAMPHRKDPALPNTLNDINRRSQEIGKSLAPKKLATREQKNPTSPDVTNNDQKDQWDDEHPVLKQKCTPAGTNLKNPEVDQNGLIQTLAMCGYLPLMMHNDSFRKCVPCFDSMGKMPANTNIGGGFLQLFDKEKAKVKEKFSALSSRVCLSAHVWHYDPFLAFLCLTLTYDNYGMPIQAKGKLPKIANPFDYGAGFLNPNMATDPGLIYDIDPSDYFKFFNCMGGSGSGDNRTTAKGSLADLNLPSITIPNLRTFQAATRTVTNVGQPNAVYKAFLQPPAGVEMAVMPAVLVFSKEKKV</sequence>
<dbReference type="SUPFAM" id="SSF57667">
    <property type="entry name" value="beta-beta-alpha zinc fingers"/>
    <property type="match status" value="1"/>
</dbReference>
<evidence type="ECO:0000256" key="1">
    <source>
        <dbReference type="ARBA" id="ARBA00022723"/>
    </source>
</evidence>
<dbReference type="GO" id="GO:0006357">
    <property type="term" value="P:regulation of transcription by RNA polymerase II"/>
    <property type="evidence" value="ECO:0007669"/>
    <property type="project" value="TreeGrafter"/>
</dbReference>